<dbReference type="Proteomes" id="UP000015105">
    <property type="component" value="Chromosome 3D"/>
</dbReference>
<keyword evidence="2" id="KW-1185">Reference proteome</keyword>
<evidence type="ECO:0000313" key="1">
    <source>
        <dbReference type="EnsemblPlants" id="AET3Gv20094400.1"/>
    </source>
</evidence>
<dbReference type="STRING" id="200361.A0A453DUN8"/>
<dbReference type="Pfam" id="PF02458">
    <property type="entry name" value="Transferase"/>
    <property type="match status" value="1"/>
</dbReference>
<dbReference type="InterPro" id="IPR023213">
    <property type="entry name" value="CAT-like_dom_sf"/>
</dbReference>
<proteinExistence type="predicted"/>
<reference evidence="2" key="1">
    <citation type="journal article" date="2014" name="Science">
        <title>Ancient hybridizations among the ancestral genomes of bread wheat.</title>
        <authorList>
            <consortium name="International Wheat Genome Sequencing Consortium,"/>
            <person name="Marcussen T."/>
            <person name="Sandve S.R."/>
            <person name="Heier L."/>
            <person name="Spannagl M."/>
            <person name="Pfeifer M."/>
            <person name="Jakobsen K.S."/>
            <person name="Wulff B.B."/>
            <person name="Steuernagel B."/>
            <person name="Mayer K.F."/>
            <person name="Olsen O.A."/>
        </authorList>
    </citation>
    <scope>NUCLEOTIDE SEQUENCE [LARGE SCALE GENOMIC DNA]</scope>
    <source>
        <strain evidence="2">cv. AL8/78</strain>
    </source>
</reference>
<reference evidence="1" key="4">
    <citation type="submission" date="2019-03" db="UniProtKB">
        <authorList>
            <consortium name="EnsemblPlants"/>
        </authorList>
    </citation>
    <scope>IDENTIFICATION</scope>
</reference>
<evidence type="ECO:0000313" key="2">
    <source>
        <dbReference type="Proteomes" id="UP000015105"/>
    </source>
</evidence>
<dbReference type="EnsemblPlants" id="AET3Gv20094400.1">
    <property type="protein sequence ID" value="AET3Gv20094400.1"/>
    <property type="gene ID" value="AET3Gv20094400"/>
</dbReference>
<name>A0A453DUN8_AEGTS</name>
<organism evidence="1 2">
    <name type="scientific">Aegilops tauschii subsp. strangulata</name>
    <name type="common">Goatgrass</name>
    <dbReference type="NCBI Taxonomy" id="200361"/>
    <lineage>
        <taxon>Eukaryota</taxon>
        <taxon>Viridiplantae</taxon>
        <taxon>Streptophyta</taxon>
        <taxon>Embryophyta</taxon>
        <taxon>Tracheophyta</taxon>
        <taxon>Spermatophyta</taxon>
        <taxon>Magnoliopsida</taxon>
        <taxon>Liliopsida</taxon>
        <taxon>Poales</taxon>
        <taxon>Poaceae</taxon>
        <taxon>BOP clade</taxon>
        <taxon>Pooideae</taxon>
        <taxon>Triticodae</taxon>
        <taxon>Triticeae</taxon>
        <taxon>Triticinae</taxon>
        <taxon>Aegilops</taxon>
    </lineage>
</organism>
<protein>
    <submittedName>
        <fullName evidence="1">Uncharacterized protein</fullName>
    </submittedName>
</protein>
<dbReference type="Gene3D" id="3.30.559.10">
    <property type="entry name" value="Chloramphenicol acetyltransferase-like domain"/>
    <property type="match status" value="1"/>
</dbReference>
<dbReference type="AlphaFoldDB" id="A0A453DUN8"/>
<dbReference type="GO" id="GO:0016747">
    <property type="term" value="F:acyltransferase activity, transferring groups other than amino-acyl groups"/>
    <property type="evidence" value="ECO:0007669"/>
    <property type="project" value="UniProtKB-ARBA"/>
</dbReference>
<accession>A0A453DUN8</accession>
<dbReference type="Gramene" id="AET3Gv20094400.1">
    <property type="protein sequence ID" value="AET3Gv20094400.1"/>
    <property type="gene ID" value="AET3Gv20094400"/>
</dbReference>
<reference evidence="1" key="3">
    <citation type="journal article" date="2017" name="Nature">
        <title>Genome sequence of the progenitor of the wheat D genome Aegilops tauschii.</title>
        <authorList>
            <person name="Luo M.C."/>
            <person name="Gu Y.Q."/>
            <person name="Puiu D."/>
            <person name="Wang H."/>
            <person name="Twardziok S.O."/>
            <person name="Deal K.R."/>
            <person name="Huo N."/>
            <person name="Zhu T."/>
            <person name="Wang L."/>
            <person name="Wang Y."/>
            <person name="McGuire P.E."/>
            <person name="Liu S."/>
            <person name="Long H."/>
            <person name="Ramasamy R.K."/>
            <person name="Rodriguez J.C."/>
            <person name="Van S.L."/>
            <person name="Yuan L."/>
            <person name="Wang Z."/>
            <person name="Xia Z."/>
            <person name="Xiao L."/>
            <person name="Anderson O.D."/>
            <person name="Ouyang S."/>
            <person name="Liang Y."/>
            <person name="Zimin A.V."/>
            <person name="Pertea G."/>
            <person name="Qi P."/>
            <person name="Bennetzen J.L."/>
            <person name="Dai X."/>
            <person name="Dawson M.W."/>
            <person name="Muller H.G."/>
            <person name="Kugler K."/>
            <person name="Rivarola-Duarte L."/>
            <person name="Spannagl M."/>
            <person name="Mayer K.F.X."/>
            <person name="Lu F.H."/>
            <person name="Bevan M.W."/>
            <person name="Leroy P."/>
            <person name="Li P."/>
            <person name="You F.M."/>
            <person name="Sun Q."/>
            <person name="Liu Z."/>
            <person name="Lyons E."/>
            <person name="Wicker T."/>
            <person name="Salzberg S.L."/>
            <person name="Devos K.M."/>
            <person name="Dvorak J."/>
        </authorList>
    </citation>
    <scope>NUCLEOTIDE SEQUENCE [LARGE SCALE GENOMIC DNA]</scope>
    <source>
        <strain evidence="1">cv. AL8/78</strain>
    </source>
</reference>
<sequence length="211" mass="22388">APARHHPLLLASRRTSAALPLPVPEASVGALHRRAAALVPPAAGDNIWQRLRPQLPANYFGNAIVRDLVMVRVGDVMSQPLVFVAERIKRAVARVDDAFVCSVIDYLELESISPPFVSSTWPWLPASSVAGHGASPAGASSQRADLAPHADGLRRPGGGLLPSGPLWVSECAYGPRTNRVTIFGRGASRGCQEVFCICISRRAPLGLAIVP</sequence>
<reference evidence="1" key="5">
    <citation type="journal article" date="2021" name="G3 (Bethesda)">
        <title>Aegilops tauschii genome assembly Aet v5.0 features greater sequence contiguity and improved annotation.</title>
        <authorList>
            <person name="Wang L."/>
            <person name="Zhu T."/>
            <person name="Rodriguez J.C."/>
            <person name="Deal K.R."/>
            <person name="Dubcovsky J."/>
            <person name="McGuire P.E."/>
            <person name="Lux T."/>
            <person name="Spannagl M."/>
            <person name="Mayer K.F.X."/>
            <person name="Baldrich P."/>
            <person name="Meyers B.C."/>
            <person name="Huo N."/>
            <person name="Gu Y.Q."/>
            <person name="Zhou H."/>
            <person name="Devos K.M."/>
            <person name="Bennetzen J.L."/>
            <person name="Unver T."/>
            <person name="Budak H."/>
            <person name="Gulick P.J."/>
            <person name="Galiba G."/>
            <person name="Kalapos B."/>
            <person name="Nelson D.R."/>
            <person name="Li P."/>
            <person name="You F.M."/>
            <person name="Luo M.C."/>
            <person name="Dvorak J."/>
        </authorList>
    </citation>
    <scope>NUCLEOTIDE SEQUENCE [LARGE SCALE GENOMIC DNA]</scope>
    <source>
        <strain evidence="1">cv. AL8/78</strain>
    </source>
</reference>
<reference evidence="2" key="2">
    <citation type="journal article" date="2017" name="Nat. Plants">
        <title>The Aegilops tauschii genome reveals multiple impacts of transposons.</title>
        <authorList>
            <person name="Zhao G."/>
            <person name="Zou C."/>
            <person name="Li K."/>
            <person name="Wang K."/>
            <person name="Li T."/>
            <person name="Gao L."/>
            <person name="Zhang X."/>
            <person name="Wang H."/>
            <person name="Yang Z."/>
            <person name="Liu X."/>
            <person name="Jiang W."/>
            <person name="Mao L."/>
            <person name="Kong X."/>
            <person name="Jiao Y."/>
            <person name="Jia J."/>
        </authorList>
    </citation>
    <scope>NUCLEOTIDE SEQUENCE [LARGE SCALE GENOMIC DNA]</scope>
    <source>
        <strain evidence="2">cv. AL8/78</strain>
    </source>
</reference>